<dbReference type="Proteomes" id="UP001497497">
    <property type="component" value="Unassembled WGS sequence"/>
</dbReference>
<evidence type="ECO:0000256" key="1">
    <source>
        <dbReference type="ARBA" id="ARBA00004323"/>
    </source>
</evidence>
<dbReference type="AlphaFoldDB" id="A0AAV2IM84"/>
<feature type="non-terminal residue" evidence="10">
    <location>
        <position position="1"/>
    </location>
</feature>
<comment type="subcellular location">
    <subcellularLocation>
        <location evidence="1 9">Golgi apparatus membrane</location>
        <topology evidence="1 9">Single-pass type II membrane protein</topology>
    </subcellularLocation>
</comment>
<keyword evidence="5" id="KW-1133">Transmembrane helix</keyword>
<evidence type="ECO:0000256" key="5">
    <source>
        <dbReference type="ARBA" id="ARBA00022989"/>
    </source>
</evidence>
<evidence type="ECO:0000256" key="8">
    <source>
        <dbReference type="ARBA" id="ARBA00023180"/>
    </source>
</evidence>
<evidence type="ECO:0000256" key="4">
    <source>
        <dbReference type="ARBA" id="ARBA00022692"/>
    </source>
</evidence>
<evidence type="ECO:0000313" key="11">
    <source>
        <dbReference type="Proteomes" id="UP001497497"/>
    </source>
</evidence>
<name>A0AAV2IM84_LYMST</name>
<sequence>QILYCQIAKVASTNLGKIFAVIAGKTNSSDPDDIPSEDVHFRLNKLQRHLDNYTRPEMLHKIQNYYKFVFVRDPLERLLSAYRNKFLKPATRYFAYLNKKLISKYRTNATQTGVVSFSEFVEYLVDAERKVPMNGHWQPFHELCYPCQMNYDFVGKLTSFGEDVAHILKVNGLSDAIHVPKESSVHSFHRTDLYLKQFYQQVPRTLLKKLYVMYYPDYAIFNFELPDVIKEMLK</sequence>
<accession>A0AAV2IM84</accession>
<dbReference type="InterPro" id="IPR018011">
    <property type="entry name" value="Carb_sulfotrans_8-10"/>
</dbReference>
<keyword evidence="6 9" id="KW-0333">Golgi apparatus</keyword>
<dbReference type="PANTHER" id="PTHR12137">
    <property type="entry name" value="CARBOHYDRATE SULFOTRANSFERASE"/>
    <property type="match status" value="1"/>
</dbReference>
<evidence type="ECO:0000313" key="10">
    <source>
        <dbReference type="EMBL" id="CAL1547758.1"/>
    </source>
</evidence>
<keyword evidence="8 9" id="KW-0325">Glycoprotein</keyword>
<dbReference type="Pfam" id="PF03567">
    <property type="entry name" value="Sulfotransfer_2"/>
    <property type="match status" value="1"/>
</dbReference>
<keyword evidence="9" id="KW-0735">Signal-anchor</keyword>
<keyword evidence="7" id="KW-0472">Membrane</keyword>
<dbReference type="PANTHER" id="PTHR12137:SF54">
    <property type="entry name" value="CARBOHYDRATE SULFOTRANSFERASE"/>
    <property type="match status" value="1"/>
</dbReference>
<keyword evidence="9" id="KW-0119">Carbohydrate metabolism</keyword>
<keyword evidence="11" id="KW-1185">Reference proteome</keyword>
<dbReference type="EC" id="2.8.2.-" evidence="9"/>
<evidence type="ECO:0000256" key="7">
    <source>
        <dbReference type="ARBA" id="ARBA00023136"/>
    </source>
</evidence>
<organism evidence="10 11">
    <name type="scientific">Lymnaea stagnalis</name>
    <name type="common">Great pond snail</name>
    <name type="synonym">Helix stagnalis</name>
    <dbReference type="NCBI Taxonomy" id="6523"/>
    <lineage>
        <taxon>Eukaryota</taxon>
        <taxon>Metazoa</taxon>
        <taxon>Spiralia</taxon>
        <taxon>Lophotrochozoa</taxon>
        <taxon>Mollusca</taxon>
        <taxon>Gastropoda</taxon>
        <taxon>Heterobranchia</taxon>
        <taxon>Euthyneura</taxon>
        <taxon>Panpulmonata</taxon>
        <taxon>Hygrophila</taxon>
        <taxon>Lymnaeoidea</taxon>
        <taxon>Lymnaeidae</taxon>
        <taxon>Lymnaea</taxon>
    </lineage>
</organism>
<comment type="similarity">
    <text evidence="2 9">Belongs to the sulfotransferase 2 family.</text>
</comment>
<evidence type="ECO:0000256" key="6">
    <source>
        <dbReference type="ARBA" id="ARBA00023034"/>
    </source>
</evidence>
<keyword evidence="3 9" id="KW-0808">Transferase</keyword>
<dbReference type="GO" id="GO:0008146">
    <property type="term" value="F:sulfotransferase activity"/>
    <property type="evidence" value="ECO:0007669"/>
    <property type="project" value="InterPro"/>
</dbReference>
<proteinExistence type="inferred from homology"/>
<dbReference type="GO" id="GO:0016051">
    <property type="term" value="P:carbohydrate biosynthetic process"/>
    <property type="evidence" value="ECO:0007669"/>
    <property type="project" value="InterPro"/>
</dbReference>
<reference evidence="10 11" key="1">
    <citation type="submission" date="2024-04" db="EMBL/GenBank/DDBJ databases">
        <authorList>
            <consortium name="Genoscope - CEA"/>
            <person name="William W."/>
        </authorList>
    </citation>
    <scope>NUCLEOTIDE SEQUENCE [LARGE SCALE GENOMIC DNA]</scope>
</reference>
<dbReference type="EMBL" id="CAXITT010001062">
    <property type="protein sequence ID" value="CAL1547758.1"/>
    <property type="molecule type" value="Genomic_DNA"/>
</dbReference>
<evidence type="ECO:0000256" key="3">
    <source>
        <dbReference type="ARBA" id="ARBA00022679"/>
    </source>
</evidence>
<dbReference type="GO" id="GO:0000139">
    <property type="term" value="C:Golgi membrane"/>
    <property type="evidence" value="ECO:0007669"/>
    <property type="project" value="UniProtKB-SubCell"/>
</dbReference>
<protein>
    <recommendedName>
        <fullName evidence="9">Carbohydrate sulfotransferase</fullName>
        <ecNumber evidence="9">2.8.2.-</ecNumber>
    </recommendedName>
</protein>
<dbReference type="InterPro" id="IPR027417">
    <property type="entry name" value="P-loop_NTPase"/>
</dbReference>
<keyword evidence="4" id="KW-0812">Transmembrane</keyword>
<evidence type="ECO:0000256" key="2">
    <source>
        <dbReference type="ARBA" id="ARBA00006339"/>
    </source>
</evidence>
<dbReference type="InterPro" id="IPR005331">
    <property type="entry name" value="Sulfotransferase"/>
</dbReference>
<comment type="caution">
    <text evidence="10">The sequence shown here is derived from an EMBL/GenBank/DDBJ whole genome shotgun (WGS) entry which is preliminary data.</text>
</comment>
<evidence type="ECO:0000256" key="9">
    <source>
        <dbReference type="RuleBase" id="RU364020"/>
    </source>
</evidence>
<gene>
    <name evidence="10" type="ORF">GSLYS_00021075001</name>
</gene>
<dbReference type="Gene3D" id="3.40.50.300">
    <property type="entry name" value="P-loop containing nucleotide triphosphate hydrolases"/>
    <property type="match status" value="1"/>
</dbReference>